<organism evidence="5 6">
    <name type="scientific">Ilex paraguariensis</name>
    <name type="common">yerba mate</name>
    <dbReference type="NCBI Taxonomy" id="185542"/>
    <lineage>
        <taxon>Eukaryota</taxon>
        <taxon>Viridiplantae</taxon>
        <taxon>Streptophyta</taxon>
        <taxon>Embryophyta</taxon>
        <taxon>Tracheophyta</taxon>
        <taxon>Spermatophyta</taxon>
        <taxon>Magnoliopsida</taxon>
        <taxon>eudicotyledons</taxon>
        <taxon>Gunneridae</taxon>
        <taxon>Pentapetalae</taxon>
        <taxon>asterids</taxon>
        <taxon>campanulids</taxon>
        <taxon>Aquifoliales</taxon>
        <taxon>Aquifoliaceae</taxon>
        <taxon>Ilex</taxon>
    </lineage>
</organism>
<dbReference type="InterPro" id="IPR032675">
    <property type="entry name" value="LRR_dom_sf"/>
</dbReference>
<dbReference type="Proteomes" id="UP001642360">
    <property type="component" value="Unassembled WGS sequence"/>
</dbReference>
<accession>A0ABC8S0H2</accession>
<reference evidence="5 6" key="1">
    <citation type="submission" date="2024-02" db="EMBL/GenBank/DDBJ databases">
        <authorList>
            <person name="Vignale AGUSTIN F."/>
            <person name="Sosa J E."/>
            <person name="Modenutti C."/>
        </authorList>
    </citation>
    <scope>NUCLEOTIDE SEQUENCE [LARGE SCALE GENOMIC DNA]</scope>
</reference>
<evidence type="ECO:0000259" key="4">
    <source>
        <dbReference type="Pfam" id="PF23598"/>
    </source>
</evidence>
<evidence type="ECO:0000259" key="3">
    <source>
        <dbReference type="Pfam" id="PF23559"/>
    </source>
</evidence>
<comment type="caution">
    <text evidence="5">The sequence shown here is derived from an EMBL/GenBank/DDBJ whole genome shotgun (WGS) entry which is preliminary data.</text>
</comment>
<dbReference type="InterPro" id="IPR055414">
    <property type="entry name" value="LRR_R13L4/SHOC2-like"/>
</dbReference>
<evidence type="ECO:0000256" key="1">
    <source>
        <dbReference type="ARBA" id="ARBA00022737"/>
    </source>
</evidence>
<keyword evidence="2" id="KW-0547">Nucleotide-binding</keyword>
<protein>
    <recommendedName>
        <fullName evidence="7">NB-ARC domain-containing protein</fullName>
    </recommendedName>
</protein>
<dbReference type="PANTHER" id="PTHR23155:SF1205">
    <property type="entry name" value="DISEASE RESISTANCE PROTEIN RPM1"/>
    <property type="match status" value="1"/>
</dbReference>
<evidence type="ECO:0000313" key="5">
    <source>
        <dbReference type="EMBL" id="CAK9149771.1"/>
    </source>
</evidence>
<feature type="domain" description="Disease resistance protein winged helix" evidence="3">
    <location>
        <begin position="23"/>
        <end position="73"/>
    </location>
</feature>
<dbReference type="PANTHER" id="PTHR23155">
    <property type="entry name" value="DISEASE RESISTANCE PROTEIN RP"/>
    <property type="match status" value="1"/>
</dbReference>
<dbReference type="InterPro" id="IPR044974">
    <property type="entry name" value="Disease_R_plants"/>
</dbReference>
<evidence type="ECO:0000256" key="2">
    <source>
        <dbReference type="ARBA" id="ARBA00022741"/>
    </source>
</evidence>
<evidence type="ECO:0008006" key="7">
    <source>
        <dbReference type="Google" id="ProtNLM"/>
    </source>
</evidence>
<dbReference type="InterPro" id="IPR058922">
    <property type="entry name" value="WHD_DRP"/>
</dbReference>
<dbReference type="Pfam" id="PF23598">
    <property type="entry name" value="LRR_14"/>
    <property type="match status" value="1"/>
</dbReference>
<feature type="domain" description="Disease resistance R13L4/SHOC-2-like LRR" evidence="4">
    <location>
        <begin position="130"/>
        <end position="202"/>
    </location>
</feature>
<dbReference type="Pfam" id="PF23559">
    <property type="entry name" value="WHD_DRP"/>
    <property type="match status" value="1"/>
</dbReference>
<evidence type="ECO:0000313" key="6">
    <source>
        <dbReference type="Proteomes" id="UP001642360"/>
    </source>
</evidence>
<dbReference type="AlphaFoldDB" id="A0ABC8S0H2"/>
<gene>
    <name evidence="5" type="ORF">ILEXP_LOCUS17840</name>
</gene>
<keyword evidence="1" id="KW-0677">Repeat</keyword>
<proteinExistence type="predicted"/>
<dbReference type="EMBL" id="CAUOFW020001936">
    <property type="protein sequence ID" value="CAK9149771.1"/>
    <property type="molecule type" value="Genomic_DNA"/>
</dbReference>
<dbReference type="Gene3D" id="3.80.10.10">
    <property type="entry name" value="Ribonuclease Inhibitor"/>
    <property type="match status" value="1"/>
</dbReference>
<sequence>MLALKDKCIIDEWEMVLRNLNVVHKERKRLTLEEVARGYFNELLNRSLIPVVQTTIEGRPKACRIHDLLREIILSKSREQNIITLASELDAICPEKVRRLVIHDPLQDGQESKCFHRLRTSKCFHRRGPKLLKVLDLTNVVVLETFPDEVCELLHLRFLSMRNTWVRVIPKSIGKLRNLETLDLIGTKVVKLPVEIGKLQKL</sequence>
<dbReference type="SUPFAM" id="SSF52058">
    <property type="entry name" value="L domain-like"/>
    <property type="match status" value="1"/>
</dbReference>
<keyword evidence="6" id="KW-1185">Reference proteome</keyword>
<name>A0ABC8S0H2_9AQUA</name>